<gene>
    <name evidence="1" type="ORF">PRLR5076_14610</name>
</gene>
<organism evidence="1 2">
    <name type="scientific">Prevotella lacticifex</name>
    <dbReference type="NCBI Taxonomy" id="2854755"/>
    <lineage>
        <taxon>Bacteria</taxon>
        <taxon>Pseudomonadati</taxon>
        <taxon>Bacteroidota</taxon>
        <taxon>Bacteroidia</taxon>
        <taxon>Bacteroidales</taxon>
        <taxon>Prevotellaceae</taxon>
        <taxon>Prevotella</taxon>
    </lineage>
</organism>
<name>A0A9R1C9U4_9BACT</name>
<dbReference type="AlphaFoldDB" id="A0A9R1C9U4"/>
<dbReference type="Proteomes" id="UP000825483">
    <property type="component" value="Unassembled WGS sequence"/>
</dbReference>
<reference evidence="1" key="1">
    <citation type="journal article" date="2022" name="Int. J. Syst. Evol. Microbiol.">
        <title>Prevotella lacticifex sp. nov., isolated from the rumen of cows.</title>
        <authorList>
            <person name="Shinkai T."/>
            <person name="Ikeyama N."/>
            <person name="Kumagai M."/>
            <person name="Ohmori H."/>
            <person name="Sakamoto M."/>
            <person name="Ohkuma M."/>
            <person name="Mitsumori M."/>
        </authorList>
    </citation>
    <scope>NUCLEOTIDE SEQUENCE</scope>
    <source>
        <strain evidence="1">R5076</strain>
    </source>
</reference>
<comment type="caution">
    <text evidence="1">The sequence shown here is derived from an EMBL/GenBank/DDBJ whole genome shotgun (WGS) entry which is preliminary data.</text>
</comment>
<keyword evidence="2" id="KW-1185">Reference proteome</keyword>
<evidence type="ECO:0000313" key="2">
    <source>
        <dbReference type="Proteomes" id="UP000825483"/>
    </source>
</evidence>
<protein>
    <submittedName>
        <fullName evidence="1">Uncharacterized protein</fullName>
    </submittedName>
</protein>
<proteinExistence type="predicted"/>
<accession>A0A9R1C9U4</accession>
<dbReference type="EMBL" id="BPUB01000001">
    <property type="protein sequence ID" value="GJG58610.1"/>
    <property type="molecule type" value="Genomic_DNA"/>
</dbReference>
<sequence length="61" mass="6680">MGRLGKNVKKYYLNQTVSFSNGKGGAAESLSNSAQASDKIKNYARKLLWNLAISLKIITFA</sequence>
<evidence type="ECO:0000313" key="1">
    <source>
        <dbReference type="EMBL" id="GJG58610.1"/>
    </source>
</evidence>